<evidence type="ECO:0000256" key="8">
    <source>
        <dbReference type="PROSITE-ProRule" id="PRU00855"/>
    </source>
</evidence>
<dbReference type="Gene3D" id="4.10.60.30">
    <property type="entry name" value="Nanos, RNA-binding domain"/>
    <property type="match status" value="1"/>
</dbReference>
<sequence>MLSSIIRNNEKDLKMDKEAFAAAAAFDKKVDESQFLVFHDYLGLINLVRPIGVFPSLESYSSKSDLVDYSPLFGFNQRQRMDDPLFGFNQRQRMDSLDSDAISDSSSGGCRSESDMLLESMSSNSDNSSTYGSKSTGSDVAQTYAQTLESIIAGQKNVINRLSLVSKDSRLAKNTSKATVCVFCRNNGESQEFFRSHTLKDSEGNTTCPILRAYTCPLCKENGDKSHTIKYCPKYTPKVKTDRLLVMPT</sequence>
<evidence type="ECO:0000256" key="6">
    <source>
        <dbReference type="ARBA" id="ARBA00022845"/>
    </source>
</evidence>
<feature type="domain" description="Nanos-type" evidence="9">
    <location>
        <begin position="180"/>
        <end position="234"/>
    </location>
</feature>
<proteinExistence type="evidence at transcript level"/>
<comment type="subcellular location">
    <subcellularLocation>
        <location evidence="1">Cytoplasm</location>
    </subcellularLocation>
</comment>
<name>W6A3E8_NANBJ</name>
<accession>W6A3E8</accession>
<keyword evidence="3" id="KW-0479">Metal-binding</keyword>
<dbReference type="EMBL" id="KF790889">
    <property type="protein sequence ID" value="AHI50301.1"/>
    <property type="molecule type" value="mRNA"/>
</dbReference>
<evidence type="ECO:0000256" key="1">
    <source>
        <dbReference type="ARBA" id="ARBA00004496"/>
    </source>
</evidence>
<evidence type="ECO:0000313" key="10">
    <source>
        <dbReference type="EMBL" id="AHI50301.1"/>
    </source>
</evidence>
<evidence type="ECO:0000256" key="3">
    <source>
        <dbReference type="ARBA" id="ARBA00022723"/>
    </source>
</evidence>
<evidence type="ECO:0000256" key="5">
    <source>
        <dbReference type="ARBA" id="ARBA00022833"/>
    </source>
</evidence>
<dbReference type="InterPro" id="IPR024161">
    <property type="entry name" value="Znf_nanos-typ"/>
</dbReference>
<dbReference type="InterPro" id="IPR008705">
    <property type="entry name" value="Nanos/Xcar2"/>
</dbReference>
<keyword evidence="7 8" id="KW-0694">RNA-binding</keyword>
<dbReference type="Pfam" id="PF05741">
    <property type="entry name" value="zf-nanos"/>
    <property type="match status" value="1"/>
</dbReference>
<protein>
    <submittedName>
        <fullName evidence="10">Nanos-1</fullName>
    </submittedName>
</protein>
<feature type="non-terminal residue" evidence="10">
    <location>
        <position position="249"/>
    </location>
</feature>
<dbReference type="GO" id="GO:0006417">
    <property type="term" value="P:regulation of translation"/>
    <property type="evidence" value="ECO:0007669"/>
    <property type="project" value="UniProtKB-UniRule"/>
</dbReference>
<keyword evidence="5" id="KW-0862">Zinc</keyword>
<gene>
    <name evidence="10" type="primary">nanos-1</name>
</gene>
<dbReference type="GO" id="GO:0005737">
    <property type="term" value="C:cytoplasm"/>
    <property type="evidence" value="ECO:0007669"/>
    <property type="project" value="UniProtKB-SubCell"/>
</dbReference>
<comment type="similarity">
    <text evidence="8">Belongs to the nanos family.</text>
</comment>
<keyword evidence="4 8" id="KW-0863">Zinc-finger</keyword>
<dbReference type="PANTHER" id="PTHR12887">
    <property type="entry name" value="NANOS PROTEIN"/>
    <property type="match status" value="1"/>
</dbReference>
<keyword evidence="6 8" id="KW-0810">Translation regulation</keyword>
<evidence type="ECO:0000256" key="2">
    <source>
        <dbReference type="ARBA" id="ARBA00022490"/>
    </source>
</evidence>
<dbReference type="InterPro" id="IPR038129">
    <property type="entry name" value="Nanos_sf"/>
</dbReference>
<reference evidence="10" key="1">
    <citation type="journal article" date="2015" name="Evodevo">
        <title>Stem cells in Nanomia bijuga (Siphonophora), a colonial animal with localized growth zones.</title>
        <authorList>
            <person name="Siebert S."/>
            <person name="Goetz F.E."/>
            <person name="Church S.H."/>
            <person name="Bhattacharyya P."/>
            <person name="Zapata F."/>
            <person name="Haddock S.H."/>
            <person name="Dunn C.W."/>
        </authorList>
    </citation>
    <scope>NUCLEOTIDE SEQUENCE</scope>
    <source>
        <tissue evidence="10">Mixed</tissue>
    </source>
</reference>
<dbReference type="AlphaFoldDB" id="W6A3E8"/>
<keyword evidence="2" id="KW-0963">Cytoplasm</keyword>
<evidence type="ECO:0000256" key="4">
    <source>
        <dbReference type="ARBA" id="ARBA00022771"/>
    </source>
</evidence>
<organism evidence="10">
    <name type="scientific">Nanomia bijuga</name>
    <name type="common">Pelagic siphonophore</name>
    <name type="synonym">Physsophora bijuga</name>
    <dbReference type="NCBI Taxonomy" id="168759"/>
    <lineage>
        <taxon>Eukaryota</taxon>
        <taxon>Metazoa</taxon>
        <taxon>Cnidaria</taxon>
        <taxon>Hydrozoa</taxon>
        <taxon>Hydroidolina</taxon>
        <taxon>Siphonophorae</taxon>
        <taxon>Physonectae</taxon>
        <taxon>Agalmatidae</taxon>
        <taxon>Nanomia</taxon>
    </lineage>
</organism>
<dbReference type="GO" id="GO:0003723">
    <property type="term" value="F:RNA binding"/>
    <property type="evidence" value="ECO:0007669"/>
    <property type="project" value="UniProtKB-UniRule"/>
</dbReference>
<dbReference type="PROSITE" id="PS51522">
    <property type="entry name" value="ZF_NANOS"/>
    <property type="match status" value="1"/>
</dbReference>
<evidence type="ECO:0000256" key="7">
    <source>
        <dbReference type="ARBA" id="ARBA00022884"/>
    </source>
</evidence>
<evidence type="ECO:0000259" key="9">
    <source>
        <dbReference type="PROSITE" id="PS51522"/>
    </source>
</evidence>
<dbReference type="GO" id="GO:0008270">
    <property type="term" value="F:zinc ion binding"/>
    <property type="evidence" value="ECO:0007669"/>
    <property type="project" value="UniProtKB-KW"/>
</dbReference>